<dbReference type="EMBL" id="BAAAVI010000048">
    <property type="protein sequence ID" value="GAA2891752.1"/>
    <property type="molecule type" value="Genomic_DNA"/>
</dbReference>
<evidence type="ECO:0000313" key="2">
    <source>
        <dbReference type="EMBL" id="GAA2891752.1"/>
    </source>
</evidence>
<dbReference type="RefSeq" id="WP_344977873.1">
    <property type="nucleotide sequence ID" value="NZ_BAAAVI010000048.1"/>
</dbReference>
<name>A0ABN3W4K0_9ACTN</name>
<gene>
    <name evidence="2" type="ORF">GCM10010517_56140</name>
</gene>
<feature type="transmembrane region" description="Helical" evidence="1">
    <location>
        <begin position="28"/>
        <end position="47"/>
    </location>
</feature>
<feature type="transmembrane region" description="Helical" evidence="1">
    <location>
        <begin position="53"/>
        <end position="73"/>
    </location>
</feature>
<comment type="caution">
    <text evidence="2">The sequence shown here is derived from an EMBL/GenBank/DDBJ whole genome shotgun (WGS) entry which is preliminary data.</text>
</comment>
<evidence type="ECO:0000313" key="3">
    <source>
        <dbReference type="Proteomes" id="UP001500831"/>
    </source>
</evidence>
<keyword evidence="1" id="KW-0812">Transmembrane</keyword>
<organism evidence="2 3">
    <name type="scientific">Streptosporangium fragile</name>
    <dbReference type="NCBI Taxonomy" id="46186"/>
    <lineage>
        <taxon>Bacteria</taxon>
        <taxon>Bacillati</taxon>
        <taxon>Actinomycetota</taxon>
        <taxon>Actinomycetes</taxon>
        <taxon>Streptosporangiales</taxon>
        <taxon>Streptosporangiaceae</taxon>
        <taxon>Streptosporangium</taxon>
    </lineage>
</organism>
<sequence>MRPDMDPSTAGGSGPARPERRLLHRTDWMALLSGVLFIGVGIVFVNAPSIEPLAMLPVVVSGLGLAGLVAILVKAVRR</sequence>
<evidence type="ECO:0008006" key="4">
    <source>
        <dbReference type="Google" id="ProtNLM"/>
    </source>
</evidence>
<keyword evidence="1" id="KW-0472">Membrane</keyword>
<reference evidence="2 3" key="1">
    <citation type="journal article" date="2019" name="Int. J. Syst. Evol. Microbiol.">
        <title>The Global Catalogue of Microorganisms (GCM) 10K type strain sequencing project: providing services to taxonomists for standard genome sequencing and annotation.</title>
        <authorList>
            <consortium name="The Broad Institute Genomics Platform"/>
            <consortium name="The Broad Institute Genome Sequencing Center for Infectious Disease"/>
            <person name="Wu L."/>
            <person name="Ma J."/>
        </authorList>
    </citation>
    <scope>NUCLEOTIDE SEQUENCE [LARGE SCALE GENOMIC DNA]</scope>
    <source>
        <strain evidence="2 3">JCM 6242</strain>
    </source>
</reference>
<keyword evidence="3" id="KW-1185">Reference proteome</keyword>
<accession>A0ABN3W4K0</accession>
<proteinExistence type="predicted"/>
<dbReference type="Proteomes" id="UP001500831">
    <property type="component" value="Unassembled WGS sequence"/>
</dbReference>
<keyword evidence="1" id="KW-1133">Transmembrane helix</keyword>
<protein>
    <recommendedName>
        <fullName evidence="4">DUF3098 domain-containing protein</fullName>
    </recommendedName>
</protein>
<evidence type="ECO:0000256" key="1">
    <source>
        <dbReference type="SAM" id="Phobius"/>
    </source>
</evidence>